<feature type="signal peptide" evidence="3">
    <location>
        <begin position="1"/>
        <end position="21"/>
    </location>
</feature>
<dbReference type="GO" id="GO:0009651">
    <property type="term" value="P:response to salt stress"/>
    <property type="evidence" value="ECO:0007669"/>
    <property type="project" value="TreeGrafter"/>
</dbReference>
<evidence type="ECO:0000313" key="5">
    <source>
        <dbReference type="Proteomes" id="UP000489600"/>
    </source>
</evidence>
<keyword evidence="3" id="KW-0732">Signal</keyword>
<comment type="similarity">
    <text evidence="1 2">Belongs to the glycosyl hydrolase 1 family.</text>
</comment>
<dbReference type="Proteomes" id="UP000489600">
    <property type="component" value="Unassembled WGS sequence"/>
</dbReference>
<accession>A0A565BNX7</accession>
<protein>
    <recommendedName>
        <fullName evidence="6">Beta-glucosidase</fullName>
    </recommendedName>
</protein>
<comment type="caution">
    <text evidence="4">The sequence shown here is derived from an EMBL/GenBank/DDBJ whole genome shotgun (WGS) entry which is preliminary data.</text>
</comment>
<evidence type="ECO:0000256" key="1">
    <source>
        <dbReference type="ARBA" id="ARBA00010838"/>
    </source>
</evidence>
<evidence type="ECO:0000256" key="3">
    <source>
        <dbReference type="SAM" id="SignalP"/>
    </source>
</evidence>
<reference evidence="4" key="1">
    <citation type="submission" date="2019-07" db="EMBL/GenBank/DDBJ databases">
        <authorList>
            <person name="Dittberner H."/>
        </authorList>
    </citation>
    <scope>NUCLEOTIDE SEQUENCE [LARGE SCALE GENOMIC DNA]</scope>
</reference>
<dbReference type="PANTHER" id="PTHR10353:SF318">
    <property type="entry name" value="BETA-GLUCOSIDASE 31-RELATED"/>
    <property type="match status" value="1"/>
</dbReference>
<dbReference type="AlphaFoldDB" id="A0A565BNX7"/>
<organism evidence="4 5">
    <name type="scientific">Arabis nemorensis</name>
    <dbReference type="NCBI Taxonomy" id="586526"/>
    <lineage>
        <taxon>Eukaryota</taxon>
        <taxon>Viridiplantae</taxon>
        <taxon>Streptophyta</taxon>
        <taxon>Embryophyta</taxon>
        <taxon>Tracheophyta</taxon>
        <taxon>Spermatophyta</taxon>
        <taxon>Magnoliopsida</taxon>
        <taxon>eudicotyledons</taxon>
        <taxon>Gunneridae</taxon>
        <taxon>Pentapetalae</taxon>
        <taxon>rosids</taxon>
        <taxon>malvids</taxon>
        <taxon>Brassicales</taxon>
        <taxon>Brassicaceae</taxon>
        <taxon>Arabideae</taxon>
        <taxon>Arabis</taxon>
    </lineage>
</organism>
<dbReference type="GO" id="GO:0005975">
    <property type="term" value="P:carbohydrate metabolic process"/>
    <property type="evidence" value="ECO:0007669"/>
    <property type="project" value="InterPro"/>
</dbReference>
<dbReference type="PANTHER" id="PTHR10353">
    <property type="entry name" value="GLYCOSYL HYDROLASE"/>
    <property type="match status" value="1"/>
</dbReference>
<evidence type="ECO:0008006" key="6">
    <source>
        <dbReference type="Google" id="ProtNLM"/>
    </source>
</evidence>
<dbReference type="EMBL" id="CABITT030000004">
    <property type="protein sequence ID" value="VVB03337.1"/>
    <property type="molecule type" value="Genomic_DNA"/>
</dbReference>
<dbReference type="SUPFAM" id="SSF51445">
    <property type="entry name" value="(Trans)glycosidases"/>
    <property type="match status" value="1"/>
</dbReference>
<proteinExistence type="inferred from homology"/>
<gene>
    <name evidence="4" type="ORF">ANE_LOCUS13781</name>
</gene>
<dbReference type="OrthoDB" id="65569at2759"/>
<name>A0A565BNX7_9BRAS</name>
<dbReference type="GO" id="GO:0019762">
    <property type="term" value="P:glucosinolate catabolic process"/>
    <property type="evidence" value="ECO:0007669"/>
    <property type="project" value="TreeGrafter"/>
</dbReference>
<feature type="chain" id="PRO_5021741173" description="Beta-glucosidase" evidence="3">
    <location>
        <begin position="22"/>
        <end position="101"/>
    </location>
</feature>
<dbReference type="InterPro" id="IPR017853">
    <property type="entry name" value="GH"/>
</dbReference>
<dbReference type="Gene3D" id="3.20.20.80">
    <property type="entry name" value="Glycosidases"/>
    <property type="match status" value="2"/>
</dbReference>
<evidence type="ECO:0000256" key="2">
    <source>
        <dbReference type="RuleBase" id="RU003690"/>
    </source>
</evidence>
<dbReference type="InterPro" id="IPR001360">
    <property type="entry name" value="Glyco_hydro_1"/>
</dbReference>
<evidence type="ECO:0000313" key="4">
    <source>
        <dbReference type="EMBL" id="VVB03337.1"/>
    </source>
</evidence>
<dbReference type="Pfam" id="PF00232">
    <property type="entry name" value="Glyco_hydro_1"/>
    <property type="match status" value="1"/>
</dbReference>
<keyword evidence="5" id="KW-1185">Reference proteome</keyword>
<sequence length="101" mass="11390">MKVQFFILLVIISWCTKKITSLPSESRELDRSDFPDGFVFGTATSAFQVNDGVNKEGLQFYNDLIDELTANGIQPAATLYHWDHPQALEDEYGGFLSPKIM</sequence>
<dbReference type="GO" id="GO:0008422">
    <property type="term" value="F:beta-glucosidase activity"/>
    <property type="evidence" value="ECO:0007669"/>
    <property type="project" value="TreeGrafter"/>
</dbReference>